<dbReference type="RefSeq" id="WP_056968982.1">
    <property type="nucleotide sequence ID" value="NZ_AYZK01000001.1"/>
</dbReference>
<proteinExistence type="predicted"/>
<comment type="caution">
    <text evidence="4">The sequence shown here is derived from an EMBL/GenBank/DDBJ whole genome shotgun (WGS) entry which is preliminary data.</text>
</comment>
<dbReference type="PROSITE" id="PS51462">
    <property type="entry name" value="NUDIX"/>
    <property type="match status" value="1"/>
</dbReference>
<dbReference type="PANTHER" id="PTHR11839:SF18">
    <property type="entry name" value="NUDIX HYDROLASE DOMAIN-CONTAINING PROTEIN"/>
    <property type="match status" value="1"/>
</dbReference>
<dbReference type="PATRIC" id="fig|1423810.4.peg.377"/>
<dbReference type="GO" id="GO:0006753">
    <property type="term" value="P:nucleoside phosphate metabolic process"/>
    <property type="evidence" value="ECO:0007669"/>
    <property type="project" value="TreeGrafter"/>
</dbReference>
<dbReference type="SUPFAM" id="SSF55811">
    <property type="entry name" value="Nudix"/>
    <property type="match status" value="1"/>
</dbReference>
<dbReference type="CDD" id="cd03424">
    <property type="entry name" value="NUDIX_ADPRase_Nudt5_UGPPase_Nudt14"/>
    <property type="match status" value="1"/>
</dbReference>
<reference evidence="4 5" key="1">
    <citation type="journal article" date="2015" name="Genome Announc.">
        <title>Expanding the biotechnology potential of lactobacilli through comparative genomics of 213 strains and associated genera.</title>
        <authorList>
            <person name="Sun Z."/>
            <person name="Harris H.M."/>
            <person name="McCann A."/>
            <person name="Guo C."/>
            <person name="Argimon S."/>
            <person name="Zhang W."/>
            <person name="Yang X."/>
            <person name="Jeffery I.B."/>
            <person name="Cooney J.C."/>
            <person name="Kagawa T.F."/>
            <person name="Liu W."/>
            <person name="Song Y."/>
            <person name="Salvetti E."/>
            <person name="Wrobel A."/>
            <person name="Rasinkangas P."/>
            <person name="Parkhill J."/>
            <person name="Rea M.C."/>
            <person name="O'Sullivan O."/>
            <person name="Ritari J."/>
            <person name="Douillard F.P."/>
            <person name="Paul Ross R."/>
            <person name="Yang R."/>
            <person name="Briner A.E."/>
            <person name="Felis G.E."/>
            <person name="de Vos W.M."/>
            <person name="Barrangou R."/>
            <person name="Klaenhammer T.R."/>
            <person name="Caufield P.W."/>
            <person name="Cui Y."/>
            <person name="Zhang H."/>
            <person name="O'Toole P.W."/>
        </authorList>
    </citation>
    <scope>NUCLEOTIDE SEQUENCE [LARGE SCALE GENOMIC DNA]</scope>
    <source>
        <strain evidence="4 5">DSM 22698</strain>
    </source>
</reference>
<sequence length="189" mass="20852">MLKRPQTTGNILSSKEVYRGPIFKVLQQTIQTPDGLTVKRDFVEHGAAVVMLAMTADRQQVLVNQEYRVGINGEAIALPAGLINDGETPLVAAKRELAEETGYVATELRPFTVMMASEGFTNERITAVLATIDPQQRTDRHFDHDEFVATSLVPMDDLIEAVRDGEVTSSQTIAAVSYYLAFIAHRDTN</sequence>
<dbReference type="EMBL" id="AYZK01000001">
    <property type="protein sequence ID" value="KRM88084.1"/>
    <property type="molecule type" value="Genomic_DNA"/>
</dbReference>
<accession>A0A0R2CDL2</accession>
<dbReference type="GO" id="GO:0019693">
    <property type="term" value="P:ribose phosphate metabolic process"/>
    <property type="evidence" value="ECO:0007669"/>
    <property type="project" value="TreeGrafter"/>
</dbReference>
<dbReference type="PANTHER" id="PTHR11839">
    <property type="entry name" value="UDP/ADP-SUGAR PYROPHOSPHATASE"/>
    <property type="match status" value="1"/>
</dbReference>
<feature type="domain" description="Nudix hydrolase" evidence="3">
    <location>
        <begin position="44"/>
        <end position="175"/>
    </location>
</feature>
<keyword evidence="2" id="KW-0378">Hydrolase</keyword>
<dbReference type="InterPro" id="IPR000086">
    <property type="entry name" value="NUDIX_hydrolase_dom"/>
</dbReference>
<dbReference type="Gene3D" id="3.90.79.10">
    <property type="entry name" value="Nucleoside Triphosphate Pyrophosphohydrolase"/>
    <property type="match status" value="1"/>
</dbReference>
<evidence type="ECO:0000259" key="3">
    <source>
        <dbReference type="PROSITE" id="PS51462"/>
    </source>
</evidence>
<dbReference type="Pfam" id="PF00293">
    <property type="entry name" value="NUDIX"/>
    <property type="match status" value="1"/>
</dbReference>
<dbReference type="GO" id="GO:0016787">
    <property type="term" value="F:hydrolase activity"/>
    <property type="evidence" value="ECO:0007669"/>
    <property type="project" value="UniProtKB-KW"/>
</dbReference>
<evidence type="ECO:0000256" key="1">
    <source>
        <dbReference type="ARBA" id="ARBA00001946"/>
    </source>
</evidence>
<name>A0A0R2CDL2_9LACO</name>
<comment type="cofactor">
    <cofactor evidence="1">
        <name>Mg(2+)</name>
        <dbReference type="ChEBI" id="CHEBI:18420"/>
    </cofactor>
</comment>
<dbReference type="STRING" id="1423810.FD19_GL000373"/>
<dbReference type="InterPro" id="IPR020084">
    <property type="entry name" value="NUDIX_hydrolase_CS"/>
</dbReference>
<organism evidence="4 5">
    <name type="scientific">Lacticaseibacillus thailandensis DSM 22698 = JCM 13996</name>
    <dbReference type="NCBI Taxonomy" id="1423810"/>
    <lineage>
        <taxon>Bacteria</taxon>
        <taxon>Bacillati</taxon>
        <taxon>Bacillota</taxon>
        <taxon>Bacilli</taxon>
        <taxon>Lactobacillales</taxon>
        <taxon>Lactobacillaceae</taxon>
        <taxon>Lacticaseibacillus</taxon>
    </lineage>
</organism>
<dbReference type="Proteomes" id="UP000051789">
    <property type="component" value="Unassembled WGS sequence"/>
</dbReference>
<evidence type="ECO:0000313" key="5">
    <source>
        <dbReference type="Proteomes" id="UP000051789"/>
    </source>
</evidence>
<dbReference type="PROSITE" id="PS00893">
    <property type="entry name" value="NUDIX_BOX"/>
    <property type="match status" value="1"/>
</dbReference>
<dbReference type="InterPro" id="IPR015797">
    <property type="entry name" value="NUDIX_hydrolase-like_dom_sf"/>
</dbReference>
<dbReference type="AlphaFoldDB" id="A0A0R2CDL2"/>
<evidence type="ECO:0000313" key="4">
    <source>
        <dbReference type="EMBL" id="KRM88084.1"/>
    </source>
</evidence>
<gene>
    <name evidence="4" type="ORF">FD19_GL000373</name>
</gene>
<protein>
    <submittedName>
        <fullName evidence="4">Adp-ribose pyrophosphatase</fullName>
    </submittedName>
</protein>
<evidence type="ECO:0000256" key="2">
    <source>
        <dbReference type="ARBA" id="ARBA00022801"/>
    </source>
</evidence>
<keyword evidence="5" id="KW-1185">Reference proteome</keyword>